<keyword evidence="3" id="KW-1185">Reference proteome</keyword>
<feature type="domain" description="Follistatin-like" evidence="1">
    <location>
        <begin position="162"/>
        <end position="189"/>
    </location>
</feature>
<accession>A0AAN5DFP6</accession>
<name>A0AAN5DFP6_9BILA</name>
<sequence>DASCNMFLDPRCGGGKCPEQPICVKHSEHSCRRSRCGLGKRCRMKQVPGSGMATECVVECEGGRCPDGFSCTFDENTLQPSCVAVRPQPDQPNCNTVRCASGTECIMENGRPNCRPVRPQPLRSCRDINCPDDASCNMFLDPRCSGGKCPEQPICVKHSENSCRRIRCGLGDRCRMTQEPGSRMLPNCVNGCDGVRCPIGFTCTFDATSREPSCVELRRCLNSRCSPGFECRRMADSVSRCNPI</sequence>
<evidence type="ECO:0000313" key="3">
    <source>
        <dbReference type="Proteomes" id="UP001328107"/>
    </source>
</evidence>
<feature type="domain" description="Follistatin-like" evidence="1">
    <location>
        <begin position="59"/>
        <end position="83"/>
    </location>
</feature>
<dbReference type="Proteomes" id="UP001328107">
    <property type="component" value="Unassembled WGS sequence"/>
</dbReference>
<reference evidence="3" key="1">
    <citation type="submission" date="2022-10" db="EMBL/GenBank/DDBJ databases">
        <title>Genome assembly of Pristionchus species.</title>
        <authorList>
            <person name="Yoshida K."/>
            <person name="Sommer R.J."/>
        </authorList>
    </citation>
    <scope>NUCLEOTIDE SEQUENCE [LARGE SCALE GENOMIC DNA]</scope>
    <source>
        <strain evidence="3">RS5460</strain>
    </source>
</reference>
<comment type="caution">
    <text evidence="2">The sequence shown here is derived from an EMBL/GenBank/DDBJ whole genome shotgun (WGS) entry which is preliminary data.</text>
</comment>
<feature type="domain" description="Follistatin-like" evidence="1">
    <location>
        <begin position="191"/>
        <end position="215"/>
    </location>
</feature>
<evidence type="ECO:0000313" key="2">
    <source>
        <dbReference type="EMBL" id="GMR60954.1"/>
    </source>
</evidence>
<proteinExistence type="predicted"/>
<feature type="non-terminal residue" evidence="2">
    <location>
        <position position="1"/>
    </location>
</feature>
<dbReference type="InterPro" id="IPR003645">
    <property type="entry name" value="Fol_N"/>
</dbReference>
<dbReference type="EMBL" id="BTRK01000006">
    <property type="protein sequence ID" value="GMR60954.1"/>
    <property type="molecule type" value="Genomic_DNA"/>
</dbReference>
<protein>
    <recommendedName>
        <fullName evidence="1">Follistatin-like domain-containing protein</fullName>
    </recommendedName>
</protein>
<gene>
    <name evidence="2" type="ORF">PMAYCL1PPCAC_31149</name>
</gene>
<feature type="domain" description="Follistatin-like" evidence="1">
    <location>
        <begin position="30"/>
        <end position="57"/>
    </location>
</feature>
<evidence type="ECO:0000259" key="1">
    <source>
        <dbReference type="SMART" id="SM00274"/>
    </source>
</evidence>
<feature type="domain" description="Follistatin-like" evidence="1">
    <location>
        <begin position="93"/>
        <end position="115"/>
    </location>
</feature>
<organism evidence="2 3">
    <name type="scientific">Pristionchus mayeri</name>
    <dbReference type="NCBI Taxonomy" id="1317129"/>
    <lineage>
        <taxon>Eukaryota</taxon>
        <taxon>Metazoa</taxon>
        <taxon>Ecdysozoa</taxon>
        <taxon>Nematoda</taxon>
        <taxon>Chromadorea</taxon>
        <taxon>Rhabditida</taxon>
        <taxon>Rhabditina</taxon>
        <taxon>Diplogasteromorpha</taxon>
        <taxon>Diplogasteroidea</taxon>
        <taxon>Neodiplogasteridae</taxon>
        <taxon>Pristionchus</taxon>
    </lineage>
</organism>
<feature type="domain" description="Follistatin-like" evidence="1">
    <location>
        <begin position="124"/>
        <end position="145"/>
    </location>
</feature>
<dbReference type="SMART" id="SM00274">
    <property type="entry name" value="FOLN"/>
    <property type="match status" value="6"/>
</dbReference>
<dbReference type="AlphaFoldDB" id="A0AAN5DFP6"/>